<dbReference type="InterPro" id="IPR012495">
    <property type="entry name" value="TadE-like_dom"/>
</dbReference>
<reference evidence="2 3" key="1">
    <citation type="submission" date="2022-04" db="EMBL/GenBank/DDBJ databases">
        <authorList>
            <person name="Huq M.A."/>
        </authorList>
    </citation>
    <scope>NUCLEOTIDE SEQUENCE [LARGE SCALE GENOMIC DNA]</scope>
    <source>
        <strain evidence="2 3">MAH-33</strain>
    </source>
</reference>
<feature type="domain" description="TadE-like" evidence="1">
    <location>
        <begin position="44"/>
        <end position="84"/>
    </location>
</feature>
<gene>
    <name evidence="2" type="ORF">MU848_11225</name>
</gene>
<evidence type="ECO:0000313" key="2">
    <source>
        <dbReference type="EMBL" id="MCK0532151.1"/>
    </source>
</evidence>
<sequence>MRPFMFSQALSSGAISDSPRVRPFGAAPAFVRALLTKLQIDTSGITLVETAMVAPVLAMIIMGTTDAARYGAAKMKVQQAVNRGLEMSWMGGTNVSAADIQTQAAAQADVATSAVTVTQTLECGGTATTWTTSSSPCPSGETARYTQIQISTTFTPSFAGSALAKMLGNSNGVVPISATGVLRIQ</sequence>
<dbReference type="Proteomes" id="UP001203512">
    <property type="component" value="Unassembled WGS sequence"/>
</dbReference>
<evidence type="ECO:0000313" key="3">
    <source>
        <dbReference type="Proteomes" id="UP001203512"/>
    </source>
</evidence>
<proteinExistence type="predicted"/>
<dbReference type="Pfam" id="PF07811">
    <property type="entry name" value="TadE"/>
    <property type="match status" value="1"/>
</dbReference>
<accession>A0ABT0DYF9</accession>
<comment type="caution">
    <text evidence="2">The sequence shown here is derived from an EMBL/GenBank/DDBJ whole genome shotgun (WGS) entry which is preliminary data.</text>
</comment>
<keyword evidence="3" id="KW-1185">Reference proteome</keyword>
<organism evidence="2 3">
    <name type="scientific">Sphingobium agri</name>
    <dbReference type="NCBI Taxonomy" id="2933566"/>
    <lineage>
        <taxon>Bacteria</taxon>
        <taxon>Pseudomonadati</taxon>
        <taxon>Pseudomonadota</taxon>
        <taxon>Alphaproteobacteria</taxon>
        <taxon>Sphingomonadales</taxon>
        <taxon>Sphingomonadaceae</taxon>
        <taxon>Sphingobium</taxon>
    </lineage>
</organism>
<dbReference type="EMBL" id="JALKHS010000008">
    <property type="protein sequence ID" value="MCK0532151.1"/>
    <property type="molecule type" value="Genomic_DNA"/>
</dbReference>
<protein>
    <submittedName>
        <fullName evidence="2">Pilus assembly protein</fullName>
    </submittedName>
</protein>
<evidence type="ECO:0000259" key="1">
    <source>
        <dbReference type="Pfam" id="PF07811"/>
    </source>
</evidence>
<name>A0ABT0DYF9_9SPHN</name>